<accession>A0ABT8YHM1</accession>
<evidence type="ECO:0000313" key="2">
    <source>
        <dbReference type="Proteomes" id="UP001174932"/>
    </source>
</evidence>
<evidence type="ECO:0000313" key="1">
    <source>
        <dbReference type="EMBL" id="MDO6963184.1"/>
    </source>
</evidence>
<dbReference type="EMBL" id="JAUOZU010000003">
    <property type="protein sequence ID" value="MDO6963184.1"/>
    <property type="molecule type" value="Genomic_DNA"/>
</dbReference>
<evidence type="ECO:0008006" key="3">
    <source>
        <dbReference type="Google" id="ProtNLM"/>
    </source>
</evidence>
<reference evidence="1" key="1">
    <citation type="journal article" date="2015" name="Int. J. Syst. Evol. Microbiol.">
        <title>Rhizobium alvei sp. nov., isolated from a freshwater river.</title>
        <authorList>
            <person name="Sheu S.Y."/>
            <person name="Huang H.W."/>
            <person name="Young C.C."/>
            <person name="Chen W.M."/>
        </authorList>
    </citation>
    <scope>NUCLEOTIDE SEQUENCE</scope>
    <source>
        <strain evidence="1">TNR-22</strain>
    </source>
</reference>
<keyword evidence="2" id="KW-1185">Reference proteome</keyword>
<dbReference type="Gene3D" id="3.40.50.1820">
    <property type="entry name" value="alpha/beta hydrolase"/>
    <property type="match status" value="1"/>
</dbReference>
<gene>
    <name evidence="1" type="ORF">Q4481_04400</name>
</gene>
<dbReference type="SUPFAM" id="SSF53474">
    <property type="entry name" value="alpha/beta-Hydrolases"/>
    <property type="match status" value="1"/>
</dbReference>
<dbReference type="RefSeq" id="WP_304375074.1">
    <property type="nucleotide sequence ID" value="NZ_JAUOZU010000003.1"/>
</dbReference>
<dbReference type="InterPro" id="IPR029058">
    <property type="entry name" value="AB_hydrolase_fold"/>
</dbReference>
<dbReference type="PIRSF" id="PIRSF037442">
    <property type="entry name" value="UCP037442_abhydr"/>
    <property type="match status" value="1"/>
</dbReference>
<protein>
    <recommendedName>
        <fullName evidence="3">Alpha/beta fold hydrolase</fullName>
    </recommendedName>
</protein>
<dbReference type="InterPro" id="IPR017208">
    <property type="entry name" value="UCP037442_abhydr"/>
</dbReference>
<organism evidence="1 2">
    <name type="scientific">Rhizobium alvei</name>
    <dbReference type="NCBI Taxonomy" id="1132659"/>
    <lineage>
        <taxon>Bacteria</taxon>
        <taxon>Pseudomonadati</taxon>
        <taxon>Pseudomonadota</taxon>
        <taxon>Alphaproteobacteria</taxon>
        <taxon>Hyphomicrobiales</taxon>
        <taxon>Rhizobiaceae</taxon>
        <taxon>Rhizobium/Agrobacterium group</taxon>
        <taxon>Rhizobium</taxon>
    </lineage>
</organism>
<name>A0ABT8YHM1_9HYPH</name>
<sequence length="289" mass="31733">MIAATEGLTTDIHFRASDGFPLAATIVEGTGNGPLALISSATATPRTFYLKFAKALVAAGFRAAMVYDYRGIGGSRVPGDWKEPLRKRQWAELDFIAAIETLDKLAPGHKMVGIGQSFGTQALGLSHRSERFARYLMLSAMSGHWRYTDEPVKVFAMMQLAGVPIAALTGKVPGWIGLGETMPGRVYRDWARWSRSKHYFFNDTSFDARAAFSSVKTPILAIRPSDDVWGTARAEEALLRHYDQAPIERRVVTPAMAGGPIGHLGFFRSRYAETLWPPAIEWLAGGVRA</sequence>
<reference evidence="1" key="2">
    <citation type="submission" date="2023-07" db="EMBL/GenBank/DDBJ databases">
        <authorList>
            <person name="Shen H."/>
        </authorList>
    </citation>
    <scope>NUCLEOTIDE SEQUENCE</scope>
    <source>
        <strain evidence="1">TNR-22</strain>
    </source>
</reference>
<dbReference type="Proteomes" id="UP001174932">
    <property type="component" value="Unassembled WGS sequence"/>
</dbReference>
<proteinExistence type="predicted"/>
<comment type="caution">
    <text evidence="1">The sequence shown here is derived from an EMBL/GenBank/DDBJ whole genome shotgun (WGS) entry which is preliminary data.</text>
</comment>